<evidence type="ECO:0000256" key="1">
    <source>
        <dbReference type="ARBA" id="ARBA00008136"/>
    </source>
</evidence>
<dbReference type="Gene3D" id="3.90.1680.10">
    <property type="entry name" value="SOS response associated peptidase-like"/>
    <property type="match status" value="1"/>
</dbReference>
<comment type="caution">
    <text evidence="9">The sequence shown here is derived from an EMBL/GenBank/DDBJ whole genome shotgun (WGS) entry which is preliminary data.</text>
</comment>
<sequence>MHMCNRYSLTAELADLTERFRIDRVHVPYLMRYNIAPTQQIPIIQQIGEERCLNQQRWGLMPYWGKNSINANVDTLTDRRYLRNMLTKKRCVVPCSGFYIWKIEGKTKSAWRVVHRTKPTFAMPGIFDVWLDSERNEYPMCTVITRGNAFGTNHPLPLVLDEEAIELWLNPKETRTEVLQATLCSLEDADFRIYPVTPYVENRAWETPDCIAEVPPSLALTKI</sequence>
<dbReference type="GO" id="GO:0008233">
    <property type="term" value="F:peptidase activity"/>
    <property type="evidence" value="ECO:0007669"/>
    <property type="project" value="UniProtKB-KW"/>
</dbReference>
<dbReference type="SUPFAM" id="SSF143081">
    <property type="entry name" value="BB1717-like"/>
    <property type="match status" value="1"/>
</dbReference>
<accession>A0A3D9KT18</accession>
<dbReference type="GO" id="GO:0003697">
    <property type="term" value="F:single-stranded DNA binding"/>
    <property type="evidence" value="ECO:0007669"/>
    <property type="project" value="InterPro"/>
</dbReference>
<name>A0A3D9KT18_9BACL</name>
<dbReference type="PANTHER" id="PTHR13604">
    <property type="entry name" value="DC12-RELATED"/>
    <property type="match status" value="1"/>
</dbReference>
<evidence type="ECO:0000256" key="6">
    <source>
        <dbReference type="ARBA" id="ARBA00023125"/>
    </source>
</evidence>
<dbReference type="Pfam" id="PF02586">
    <property type="entry name" value="SRAP"/>
    <property type="match status" value="1"/>
</dbReference>
<evidence type="ECO:0000256" key="7">
    <source>
        <dbReference type="ARBA" id="ARBA00023239"/>
    </source>
</evidence>
<keyword evidence="5" id="KW-0190">Covalent protein-DNA linkage</keyword>
<keyword evidence="6" id="KW-0238">DNA-binding</keyword>
<evidence type="ECO:0000313" key="9">
    <source>
        <dbReference type="EMBL" id="RED89319.1"/>
    </source>
</evidence>
<evidence type="ECO:0000256" key="8">
    <source>
        <dbReference type="RuleBase" id="RU364100"/>
    </source>
</evidence>
<dbReference type="AlphaFoldDB" id="A0A3D9KT18"/>
<comment type="similarity">
    <text evidence="1 8">Belongs to the SOS response-associated peptidase family.</text>
</comment>
<keyword evidence="10" id="KW-1185">Reference proteome</keyword>
<dbReference type="PANTHER" id="PTHR13604:SF0">
    <property type="entry name" value="ABASIC SITE PROCESSING PROTEIN HMCES"/>
    <property type="match status" value="1"/>
</dbReference>
<gene>
    <name evidence="9" type="ORF">DFP98_101295</name>
</gene>
<dbReference type="OrthoDB" id="9782620at2"/>
<evidence type="ECO:0000256" key="5">
    <source>
        <dbReference type="ARBA" id="ARBA00023124"/>
    </source>
</evidence>
<protein>
    <recommendedName>
        <fullName evidence="8">Abasic site processing protein</fullName>
        <ecNumber evidence="8">3.4.-.-</ecNumber>
    </recommendedName>
</protein>
<keyword evidence="3" id="KW-0227">DNA damage</keyword>
<proteinExistence type="inferred from homology"/>
<keyword evidence="4 8" id="KW-0378">Hydrolase</keyword>
<evidence type="ECO:0000256" key="3">
    <source>
        <dbReference type="ARBA" id="ARBA00022763"/>
    </source>
</evidence>
<dbReference type="GO" id="GO:0006508">
    <property type="term" value="P:proteolysis"/>
    <property type="evidence" value="ECO:0007669"/>
    <property type="project" value="UniProtKB-KW"/>
</dbReference>
<dbReference type="GO" id="GO:0016829">
    <property type="term" value="F:lyase activity"/>
    <property type="evidence" value="ECO:0007669"/>
    <property type="project" value="UniProtKB-KW"/>
</dbReference>
<dbReference type="EC" id="3.4.-.-" evidence="8"/>
<evidence type="ECO:0000256" key="4">
    <source>
        <dbReference type="ARBA" id="ARBA00022801"/>
    </source>
</evidence>
<organism evidence="9 10">
    <name type="scientific">Cohnella phaseoli</name>
    <dbReference type="NCBI Taxonomy" id="456490"/>
    <lineage>
        <taxon>Bacteria</taxon>
        <taxon>Bacillati</taxon>
        <taxon>Bacillota</taxon>
        <taxon>Bacilli</taxon>
        <taxon>Bacillales</taxon>
        <taxon>Paenibacillaceae</taxon>
        <taxon>Cohnella</taxon>
    </lineage>
</organism>
<dbReference type="GO" id="GO:0106300">
    <property type="term" value="P:protein-DNA covalent cross-linking repair"/>
    <property type="evidence" value="ECO:0007669"/>
    <property type="project" value="InterPro"/>
</dbReference>
<dbReference type="Proteomes" id="UP000256977">
    <property type="component" value="Unassembled WGS sequence"/>
</dbReference>
<evidence type="ECO:0000256" key="2">
    <source>
        <dbReference type="ARBA" id="ARBA00022670"/>
    </source>
</evidence>
<evidence type="ECO:0000313" key="10">
    <source>
        <dbReference type="Proteomes" id="UP000256977"/>
    </source>
</evidence>
<dbReference type="InterPro" id="IPR036590">
    <property type="entry name" value="SRAP-like"/>
</dbReference>
<keyword evidence="7" id="KW-0456">Lyase</keyword>
<reference evidence="9 10" key="1">
    <citation type="submission" date="2018-07" db="EMBL/GenBank/DDBJ databases">
        <title>Genomic Encyclopedia of Type Strains, Phase III (KMG-III): the genomes of soil and plant-associated and newly described type strains.</title>
        <authorList>
            <person name="Whitman W."/>
        </authorList>
    </citation>
    <scope>NUCLEOTIDE SEQUENCE [LARGE SCALE GENOMIC DNA]</scope>
    <source>
        <strain evidence="9 10">CECT 7287</strain>
    </source>
</reference>
<keyword evidence="2 8" id="KW-0645">Protease</keyword>
<dbReference type="EMBL" id="QRDZ01000001">
    <property type="protein sequence ID" value="RED89319.1"/>
    <property type="molecule type" value="Genomic_DNA"/>
</dbReference>
<dbReference type="InterPro" id="IPR003738">
    <property type="entry name" value="SRAP"/>
</dbReference>